<keyword evidence="17" id="KW-1185">Reference proteome</keyword>
<feature type="region of interest" description="Disordered" evidence="12">
    <location>
        <begin position="274"/>
        <end position="295"/>
    </location>
</feature>
<evidence type="ECO:0000313" key="17">
    <source>
        <dbReference type="Proteomes" id="UP000016930"/>
    </source>
</evidence>
<evidence type="ECO:0000256" key="7">
    <source>
        <dbReference type="ARBA" id="ARBA00022806"/>
    </source>
</evidence>
<dbReference type="PROSITE" id="PS50064">
    <property type="entry name" value="ZF_PARP_2"/>
    <property type="match status" value="1"/>
</dbReference>
<comment type="similarity">
    <text evidence="2">Belongs to the SNF2/RAD54 helicase family.</text>
</comment>
<dbReference type="InterPro" id="IPR001841">
    <property type="entry name" value="Znf_RING"/>
</dbReference>
<dbReference type="Gene3D" id="3.30.1740.10">
    <property type="entry name" value="Zinc finger, PARP-type"/>
    <property type="match status" value="1"/>
</dbReference>
<feature type="domain" description="RING-type" evidence="14">
    <location>
        <begin position="794"/>
        <end position="832"/>
    </location>
</feature>
<feature type="region of interest" description="Disordered" evidence="12">
    <location>
        <begin position="100"/>
        <end position="149"/>
    </location>
</feature>
<evidence type="ECO:0000256" key="6">
    <source>
        <dbReference type="ARBA" id="ARBA00022801"/>
    </source>
</evidence>
<dbReference type="SUPFAM" id="SSF57850">
    <property type="entry name" value="RING/U-box"/>
    <property type="match status" value="1"/>
</dbReference>
<dbReference type="InterPro" id="IPR001650">
    <property type="entry name" value="Helicase_C-like"/>
</dbReference>
<evidence type="ECO:0000256" key="10">
    <source>
        <dbReference type="ARBA" id="ARBA00023242"/>
    </source>
</evidence>
<dbReference type="SMART" id="SM00490">
    <property type="entry name" value="HELICc"/>
    <property type="match status" value="1"/>
</dbReference>
<dbReference type="InterPro" id="IPR013083">
    <property type="entry name" value="Znf_RING/FYVE/PHD"/>
</dbReference>
<dbReference type="GO" id="GO:0006281">
    <property type="term" value="P:DNA repair"/>
    <property type="evidence" value="ECO:0007669"/>
    <property type="project" value="TreeGrafter"/>
</dbReference>
<accession>M2Q4E4</accession>
<dbReference type="PROSITE" id="PS51192">
    <property type="entry name" value="HELICASE_ATP_BIND_1"/>
    <property type="match status" value="1"/>
</dbReference>
<dbReference type="InterPro" id="IPR014905">
    <property type="entry name" value="HIRAN"/>
</dbReference>
<keyword evidence="8" id="KW-0862">Zinc</keyword>
<feature type="compositionally biased region" description="Low complexity" evidence="12">
    <location>
        <begin position="107"/>
        <end position="118"/>
    </location>
</feature>
<feature type="domain" description="Helicase ATP-binding" evidence="15">
    <location>
        <begin position="445"/>
        <end position="628"/>
    </location>
</feature>
<keyword evidence="6" id="KW-0378">Hydrolase</keyword>
<keyword evidence="9" id="KW-0067">ATP-binding</keyword>
<keyword evidence="10" id="KW-0539">Nucleus</keyword>
<dbReference type="InterPro" id="IPR050628">
    <property type="entry name" value="SNF2_RAD54_helicase_TF"/>
</dbReference>
<dbReference type="PANTHER" id="PTHR45626:SF17">
    <property type="entry name" value="HELICASE-LIKE TRANSCRIPTION FACTOR"/>
    <property type="match status" value="1"/>
</dbReference>
<dbReference type="Pfam" id="PF08797">
    <property type="entry name" value="HIRAN"/>
    <property type="match status" value="1"/>
</dbReference>
<dbReference type="GO" id="GO:0016818">
    <property type="term" value="F:hydrolase activity, acting on acid anhydrides, in phosphorus-containing anhydrides"/>
    <property type="evidence" value="ECO:0007669"/>
    <property type="project" value="InterPro"/>
</dbReference>
<dbReference type="PROSITE" id="PS00518">
    <property type="entry name" value="ZF_RING_1"/>
    <property type="match status" value="1"/>
</dbReference>
<dbReference type="Gene3D" id="3.40.50.300">
    <property type="entry name" value="P-loop containing nucleotide triphosphate hydrolases"/>
    <property type="match status" value="1"/>
</dbReference>
<dbReference type="InterPro" id="IPR027417">
    <property type="entry name" value="P-loop_NTPase"/>
</dbReference>
<dbReference type="Gene3D" id="3.30.40.10">
    <property type="entry name" value="Zinc/RING finger domain, C3HC4 (zinc finger)"/>
    <property type="match status" value="1"/>
</dbReference>
<dbReference type="Proteomes" id="UP000016930">
    <property type="component" value="Unassembled WGS sequence"/>
</dbReference>
<keyword evidence="7" id="KW-0347">Helicase</keyword>
<comment type="subcellular location">
    <subcellularLocation>
        <location evidence="1">Nucleus</location>
    </subcellularLocation>
</comment>
<feature type="compositionally biased region" description="Acidic residues" evidence="12">
    <location>
        <begin position="984"/>
        <end position="994"/>
    </location>
</feature>
<protein>
    <submittedName>
        <fullName evidence="16">Uncharacterized protein</fullName>
    </submittedName>
</protein>
<name>M2Q4E4_CERS8</name>
<evidence type="ECO:0000256" key="5">
    <source>
        <dbReference type="ARBA" id="ARBA00022771"/>
    </source>
</evidence>
<dbReference type="GO" id="GO:0005634">
    <property type="term" value="C:nucleus"/>
    <property type="evidence" value="ECO:0007669"/>
    <property type="project" value="UniProtKB-SubCell"/>
</dbReference>
<dbReference type="Gene3D" id="3.30.70.2330">
    <property type="match status" value="1"/>
</dbReference>
<keyword evidence="4" id="KW-0547">Nucleotide-binding</keyword>
<dbReference type="AlphaFoldDB" id="M2Q4E4"/>
<evidence type="ECO:0000256" key="12">
    <source>
        <dbReference type="SAM" id="MobiDB-lite"/>
    </source>
</evidence>
<keyword evidence="3" id="KW-0479">Metal-binding</keyword>
<feature type="domain" description="PARP-type" evidence="13">
    <location>
        <begin position="3"/>
        <end position="84"/>
    </location>
</feature>
<evidence type="ECO:0000256" key="4">
    <source>
        <dbReference type="ARBA" id="ARBA00022741"/>
    </source>
</evidence>
<evidence type="ECO:0000256" key="8">
    <source>
        <dbReference type="ARBA" id="ARBA00022833"/>
    </source>
</evidence>
<dbReference type="SUPFAM" id="SSF52540">
    <property type="entry name" value="P-loop containing nucleoside triphosphate hydrolases"/>
    <property type="match status" value="2"/>
</dbReference>
<evidence type="ECO:0000313" key="16">
    <source>
        <dbReference type="EMBL" id="EMD31673.1"/>
    </source>
</evidence>
<dbReference type="GO" id="GO:0008094">
    <property type="term" value="F:ATP-dependent activity, acting on DNA"/>
    <property type="evidence" value="ECO:0007669"/>
    <property type="project" value="TreeGrafter"/>
</dbReference>
<dbReference type="SMART" id="SM01336">
    <property type="entry name" value="zf-PARP"/>
    <property type="match status" value="1"/>
</dbReference>
<feature type="compositionally biased region" description="Low complexity" evidence="12">
    <location>
        <begin position="130"/>
        <end position="143"/>
    </location>
</feature>
<dbReference type="GO" id="GO:0004386">
    <property type="term" value="F:helicase activity"/>
    <property type="evidence" value="ECO:0007669"/>
    <property type="project" value="UniProtKB-KW"/>
</dbReference>
<organism evidence="16 17">
    <name type="scientific">Ceriporiopsis subvermispora (strain B)</name>
    <name type="common">White-rot fungus</name>
    <name type="synonym">Gelatoporia subvermispora</name>
    <dbReference type="NCBI Taxonomy" id="914234"/>
    <lineage>
        <taxon>Eukaryota</taxon>
        <taxon>Fungi</taxon>
        <taxon>Dikarya</taxon>
        <taxon>Basidiomycota</taxon>
        <taxon>Agaricomycotina</taxon>
        <taxon>Agaricomycetes</taxon>
        <taxon>Polyporales</taxon>
        <taxon>Gelatoporiaceae</taxon>
        <taxon>Gelatoporia</taxon>
    </lineage>
</organism>
<feature type="region of interest" description="Disordered" evidence="12">
    <location>
        <begin position="984"/>
        <end position="1028"/>
    </location>
</feature>
<dbReference type="InterPro" id="IPR014001">
    <property type="entry name" value="Helicase_ATP-bd"/>
</dbReference>
<dbReference type="InterPro" id="IPR038718">
    <property type="entry name" value="SNF2-like_sf"/>
</dbReference>
<dbReference type="SUPFAM" id="SSF57716">
    <property type="entry name" value="Glucocorticoid receptor-like (DNA-binding domain)"/>
    <property type="match status" value="1"/>
</dbReference>
<dbReference type="Pfam" id="PF13923">
    <property type="entry name" value="zf-C3HC4_2"/>
    <property type="match status" value="1"/>
</dbReference>
<dbReference type="EMBL" id="KB445816">
    <property type="protein sequence ID" value="EMD31673.1"/>
    <property type="molecule type" value="Genomic_DNA"/>
</dbReference>
<dbReference type="GO" id="GO:0008270">
    <property type="term" value="F:zinc ion binding"/>
    <property type="evidence" value="ECO:0007669"/>
    <property type="project" value="UniProtKB-KW"/>
</dbReference>
<feature type="compositionally biased region" description="Polar residues" evidence="12">
    <location>
        <begin position="940"/>
        <end position="953"/>
    </location>
</feature>
<dbReference type="Pfam" id="PF00645">
    <property type="entry name" value="zf-PARP"/>
    <property type="match status" value="1"/>
</dbReference>
<evidence type="ECO:0000256" key="9">
    <source>
        <dbReference type="ARBA" id="ARBA00022840"/>
    </source>
</evidence>
<dbReference type="GO" id="GO:0003677">
    <property type="term" value="F:DNA binding"/>
    <property type="evidence" value="ECO:0007669"/>
    <property type="project" value="InterPro"/>
</dbReference>
<gene>
    <name evidence="16" type="ORF">CERSUDRAFT_88802</name>
</gene>
<evidence type="ECO:0000259" key="14">
    <source>
        <dbReference type="PROSITE" id="PS50089"/>
    </source>
</evidence>
<sequence length="1191" mass="130907">MSHMLEYSRSNRAKCHGPAPCKWTAIDLGLLRYGQVNSGPYGETVEWRHWGCVTPQILASLAAAGLERIQGFSSLRPEDQAKVRLAVGLRRIDPADVPESAKPLVIPSSSSSPAPSQSQRKRKAEEAALSSSQRSQSRSSQDVIEIDDEDVPEDEAVDELYVMLKTSIVAVQYYKGLVGPGEEVRLVREPHNKYDRNAIQVKNIGHVQVGHVPRNVAAKLAPLMDRNVVTVEGVMHEGNLTGFSYSLSMTLKIYGAADQRARLEPLLVWATPGQRGFPPRNSTGSYPVAGAPASRAQVPASQPVAAPVAGPSQPAGQRGKAALAAQEAARRQQQEAMQRAVELRQMLTGLEKVDDEGRRSSLLDTLCAVQDVLGLPLHPSPPGTQSGELKVDLLKHQSQALKWCIDHEYPQLPKTEADKPVQFWQLRKAGGKTFYFNLATNTPQMMAPVLGRGALCADSMGLGKTLTMLALILATKTDIPIECSKSTLIVVPLSVLSNWEKQIEDHVVDGALTSCIYYGASRSMSPDELKKYDIVITTYQTVTKEHGDMSAGSGESSKKKRSPRKDCSTCAGRFRVILDEGHSIRNPRTKMAKAVCALEAQRRWVLTGTPIINSPKDLGSILTFLRICSPLDNDDFYKRMVLRPLKDDNPSGAELLRALMSHVCIRRTKEMQDSEGNHLVPLPPVDVTVVPVTLSPEAREMYDAVEELSKERFSTLIERHGGIHSAAVQSNVLSMLTRMRQLALHPGLVPANYLEQLRATEEDGTPTEAAPLTPQEKARLQAILAQGIEDSEECPICFDIISEPRITVCAHMFCLACITEVIARDAKCPMDRRPLGITDLVEPAPPTDLTQAPVRLDDEDAADDKLRSGSSAKIDQLVHLLKLTPDTEKSLVFSQFTSFLDKIAEALEKEGIPYVQFDGKMSARRRQETIARFSVPLGANPSSSILPTVSEPSRPSRRTRASQPTSADTVAILDDDQDDDFILSDHDTDDDFGDSDGARRRKKTRNWKGKHKASNTAMSTLRRNSHRLDGPNPKVMLISLKAGALGLNLTVANNVYLMDPCVDLITHPALAPSANIYISIHSQMVAGKWSIVDVLLHGLTSKQEGIESQAIDRCNRIGQTKPVHVYQLIAENTVEAKVIDIQEEKKMLIKHAFSGIKTTETQRQKKEARLQELITLFGVRREATQPSGSRN</sequence>
<dbReference type="InterPro" id="IPR017907">
    <property type="entry name" value="Znf_RING_CS"/>
</dbReference>
<dbReference type="InterPro" id="IPR049730">
    <property type="entry name" value="SNF2/RAD54-like_C"/>
</dbReference>
<reference evidence="16 17" key="1">
    <citation type="journal article" date="2012" name="Proc. Natl. Acad. Sci. U.S.A.">
        <title>Comparative genomics of Ceriporiopsis subvermispora and Phanerochaete chrysosporium provide insight into selective ligninolysis.</title>
        <authorList>
            <person name="Fernandez-Fueyo E."/>
            <person name="Ruiz-Duenas F.J."/>
            <person name="Ferreira P."/>
            <person name="Floudas D."/>
            <person name="Hibbett D.S."/>
            <person name="Canessa P."/>
            <person name="Larrondo L.F."/>
            <person name="James T.Y."/>
            <person name="Seelenfreund D."/>
            <person name="Lobos S."/>
            <person name="Polanco R."/>
            <person name="Tello M."/>
            <person name="Honda Y."/>
            <person name="Watanabe T."/>
            <person name="Watanabe T."/>
            <person name="Ryu J.S."/>
            <person name="Kubicek C.P."/>
            <person name="Schmoll M."/>
            <person name="Gaskell J."/>
            <person name="Hammel K.E."/>
            <person name="St John F.J."/>
            <person name="Vanden Wymelenberg A."/>
            <person name="Sabat G."/>
            <person name="Splinter BonDurant S."/>
            <person name="Syed K."/>
            <person name="Yadav J.S."/>
            <person name="Doddapaneni H."/>
            <person name="Subramanian V."/>
            <person name="Lavin J.L."/>
            <person name="Oguiza J.A."/>
            <person name="Perez G."/>
            <person name="Pisabarro A.G."/>
            <person name="Ramirez L."/>
            <person name="Santoyo F."/>
            <person name="Master E."/>
            <person name="Coutinho P.M."/>
            <person name="Henrissat B."/>
            <person name="Lombard V."/>
            <person name="Magnuson J.K."/>
            <person name="Kuees U."/>
            <person name="Hori C."/>
            <person name="Igarashi K."/>
            <person name="Samejima M."/>
            <person name="Held B.W."/>
            <person name="Barry K.W."/>
            <person name="LaButti K.M."/>
            <person name="Lapidus A."/>
            <person name="Lindquist E.A."/>
            <person name="Lucas S.M."/>
            <person name="Riley R."/>
            <person name="Salamov A.A."/>
            <person name="Hoffmeister D."/>
            <person name="Schwenk D."/>
            <person name="Hadar Y."/>
            <person name="Yarden O."/>
            <person name="de Vries R.P."/>
            <person name="Wiebenga A."/>
            <person name="Stenlid J."/>
            <person name="Eastwood D."/>
            <person name="Grigoriev I.V."/>
            <person name="Berka R.M."/>
            <person name="Blanchette R.A."/>
            <person name="Kersten P."/>
            <person name="Martinez A.T."/>
            <person name="Vicuna R."/>
            <person name="Cullen D."/>
        </authorList>
    </citation>
    <scope>NUCLEOTIDE SEQUENCE [LARGE SCALE GENOMIC DNA]</scope>
    <source>
        <strain evidence="16 17">B</strain>
    </source>
</reference>
<dbReference type="SMART" id="SM00184">
    <property type="entry name" value="RING"/>
    <property type="match status" value="1"/>
</dbReference>
<evidence type="ECO:0000256" key="3">
    <source>
        <dbReference type="ARBA" id="ARBA00022723"/>
    </source>
</evidence>
<dbReference type="OrthoDB" id="448448at2759"/>
<dbReference type="SMART" id="SM00910">
    <property type="entry name" value="HIRAN"/>
    <property type="match status" value="1"/>
</dbReference>
<dbReference type="InterPro" id="IPR036957">
    <property type="entry name" value="Znf_PARP_sf"/>
</dbReference>
<dbReference type="Pfam" id="PF00271">
    <property type="entry name" value="Helicase_C"/>
    <property type="match status" value="1"/>
</dbReference>
<dbReference type="GO" id="GO:0005524">
    <property type="term" value="F:ATP binding"/>
    <property type="evidence" value="ECO:0007669"/>
    <property type="project" value="UniProtKB-KW"/>
</dbReference>
<feature type="region of interest" description="Disordered" evidence="12">
    <location>
        <begin position="934"/>
        <end position="970"/>
    </location>
</feature>
<dbReference type="PROSITE" id="PS50089">
    <property type="entry name" value="ZF_RING_2"/>
    <property type="match status" value="1"/>
</dbReference>
<dbReference type="Gene3D" id="3.40.50.10810">
    <property type="entry name" value="Tandem AAA-ATPase domain"/>
    <property type="match status" value="1"/>
</dbReference>
<dbReference type="InterPro" id="IPR001510">
    <property type="entry name" value="Znf_PARP"/>
</dbReference>
<keyword evidence="5 11" id="KW-0863">Zinc-finger</keyword>
<dbReference type="InterPro" id="IPR000330">
    <property type="entry name" value="SNF2_N"/>
</dbReference>
<dbReference type="CDD" id="cd18793">
    <property type="entry name" value="SF2_C_SNF"/>
    <property type="match status" value="1"/>
</dbReference>
<dbReference type="Pfam" id="PF00176">
    <property type="entry name" value="SNF2-rel_dom"/>
    <property type="match status" value="1"/>
</dbReference>
<evidence type="ECO:0000259" key="13">
    <source>
        <dbReference type="PROSITE" id="PS50064"/>
    </source>
</evidence>
<dbReference type="SMART" id="SM00487">
    <property type="entry name" value="DEXDc"/>
    <property type="match status" value="1"/>
</dbReference>
<evidence type="ECO:0000256" key="1">
    <source>
        <dbReference type="ARBA" id="ARBA00004123"/>
    </source>
</evidence>
<feature type="compositionally biased region" description="Basic residues" evidence="12">
    <location>
        <begin position="999"/>
        <end position="1013"/>
    </location>
</feature>
<evidence type="ECO:0000256" key="2">
    <source>
        <dbReference type="ARBA" id="ARBA00007025"/>
    </source>
</evidence>
<feature type="region of interest" description="Disordered" evidence="12">
    <location>
        <begin position="546"/>
        <end position="566"/>
    </location>
</feature>
<evidence type="ECO:0000256" key="11">
    <source>
        <dbReference type="PROSITE-ProRule" id="PRU00175"/>
    </source>
</evidence>
<dbReference type="HOGENOM" id="CLU_000315_2_5_1"/>
<evidence type="ECO:0000259" key="15">
    <source>
        <dbReference type="PROSITE" id="PS51192"/>
    </source>
</evidence>
<dbReference type="STRING" id="914234.M2Q4E4"/>
<dbReference type="PANTHER" id="PTHR45626">
    <property type="entry name" value="TRANSCRIPTION TERMINATION FACTOR 2-RELATED"/>
    <property type="match status" value="1"/>
</dbReference>
<proteinExistence type="inferred from homology"/>